<protein>
    <submittedName>
        <fullName evidence="1">Uncharacterized protein</fullName>
    </submittedName>
</protein>
<evidence type="ECO:0000313" key="2">
    <source>
        <dbReference type="Proteomes" id="UP000194641"/>
    </source>
</evidence>
<dbReference type="Proteomes" id="UP000194641">
    <property type="component" value="Unassembled WGS sequence"/>
</dbReference>
<comment type="caution">
    <text evidence="1">The sequence shown here is derived from an EMBL/GenBank/DDBJ whole genome shotgun (WGS) entry which is preliminary data.</text>
</comment>
<evidence type="ECO:0000313" key="1">
    <source>
        <dbReference type="EMBL" id="OUI92544.1"/>
    </source>
</evidence>
<gene>
    <name evidence="1" type="ORF">HK17_10120</name>
</gene>
<organism evidence="1 2">
    <name type="scientific">Acetobacter indonesiensis</name>
    <dbReference type="NCBI Taxonomy" id="104101"/>
    <lineage>
        <taxon>Bacteria</taxon>
        <taxon>Pseudomonadati</taxon>
        <taxon>Pseudomonadota</taxon>
        <taxon>Alphaproteobacteria</taxon>
        <taxon>Acetobacterales</taxon>
        <taxon>Acetobacteraceae</taxon>
        <taxon>Acetobacter</taxon>
    </lineage>
</organism>
<name>A0A252ARX3_9PROT</name>
<dbReference type="Gene3D" id="3.40.50.300">
    <property type="entry name" value="P-loop containing nucleotide triphosphate hydrolases"/>
    <property type="match status" value="1"/>
</dbReference>
<accession>A0A252ARX3</accession>
<proteinExistence type="predicted"/>
<dbReference type="InterPro" id="IPR027417">
    <property type="entry name" value="P-loop_NTPase"/>
</dbReference>
<sequence length="172" mass="19273">MTAVRARRFALIGKSGAGKSTVAEQIKRDYGIRRISTGIICRQISMLLFDNEDKASTQRIDDALTPIDPSIFLRAALRGVTPEEQICVDSLRFMADYSLVQAEGFEIIRVISSDNTRMRRLEARGQVFDLDVDGRHRSEIELDTVKSDFTINNDGPEEEIQAALRSIFSMGS</sequence>
<reference evidence="2" key="1">
    <citation type="submission" date="2014-06" db="EMBL/GenBank/DDBJ databases">
        <authorList>
            <person name="Winans N.J."/>
            <person name="Newell P.D."/>
            <person name="Douglas A.E."/>
        </authorList>
    </citation>
    <scope>NUCLEOTIDE SEQUENCE [LARGE SCALE GENOMIC DNA]</scope>
</reference>
<dbReference type="AlphaFoldDB" id="A0A252ARX3"/>
<dbReference type="EMBL" id="JOPA01000029">
    <property type="protein sequence ID" value="OUI92544.1"/>
    <property type="molecule type" value="Genomic_DNA"/>
</dbReference>
<dbReference type="SUPFAM" id="SSF52540">
    <property type="entry name" value="P-loop containing nucleoside triphosphate hydrolases"/>
    <property type="match status" value="1"/>
</dbReference>